<feature type="domain" description="YcdB/YcdC repeated" evidence="2">
    <location>
        <begin position="36"/>
        <end position="179"/>
    </location>
</feature>
<accession>A0A437S7H5</accession>
<feature type="domain" description="YcdB/YcdC repeated" evidence="2">
    <location>
        <begin position="339"/>
        <end position="443"/>
    </location>
</feature>
<name>A0A437S7H5_9FIRM</name>
<feature type="signal peptide" evidence="1">
    <location>
        <begin position="1"/>
        <end position="23"/>
    </location>
</feature>
<protein>
    <recommendedName>
        <fullName evidence="2">YcdB/YcdC repeated domain-containing protein</fullName>
    </recommendedName>
</protein>
<evidence type="ECO:0000256" key="1">
    <source>
        <dbReference type="SAM" id="SignalP"/>
    </source>
</evidence>
<keyword evidence="4" id="KW-1185">Reference proteome</keyword>
<dbReference type="AlphaFoldDB" id="A0A437S7H5"/>
<evidence type="ECO:0000313" key="3">
    <source>
        <dbReference type="EMBL" id="RVU55030.1"/>
    </source>
</evidence>
<dbReference type="OrthoDB" id="1695830at2"/>
<dbReference type="RefSeq" id="WP_127724015.1">
    <property type="nucleotide sequence ID" value="NZ_RLIH01000004.1"/>
</dbReference>
<evidence type="ECO:0000313" key="4">
    <source>
        <dbReference type="Proteomes" id="UP000288812"/>
    </source>
</evidence>
<evidence type="ECO:0000259" key="2">
    <source>
        <dbReference type="Pfam" id="PF16244"/>
    </source>
</evidence>
<organism evidence="3 4">
    <name type="scientific">Anaerosphaera multitolerans</name>
    <dbReference type="NCBI Taxonomy" id="2487351"/>
    <lineage>
        <taxon>Bacteria</taxon>
        <taxon>Bacillati</taxon>
        <taxon>Bacillota</taxon>
        <taxon>Tissierellia</taxon>
        <taxon>Tissierellales</taxon>
        <taxon>Peptoniphilaceae</taxon>
        <taxon>Anaerosphaera</taxon>
    </lineage>
</organism>
<gene>
    <name evidence="3" type="ORF">EF514_03835</name>
</gene>
<feature type="chain" id="PRO_5039224819" description="YcdB/YcdC repeated domain-containing protein" evidence="1">
    <location>
        <begin position="24"/>
        <end position="674"/>
    </location>
</feature>
<dbReference type="EMBL" id="RLIH01000004">
    <property type="protein sequence ID" value="RVU55030.1"/>
    <property type="molecule type" value="Genomic_DNA"/>
</dbReference>
<dbReference type="InterPro" id="IPR032599">
    <property type="entry name" value="YcdB/YcdC_rep_domain"/>
</dbReference>
<keyword evidence="1" id="KW-0732">Signal</keyword>
<proteinExistence type="predicted"/>
<reference evidence="3 4" key="1">
    <citation type="submission" date="2018-11" db="EMBL/GenBank/DDBJ databases">
        <title>Genome sequencing and assembly of Anaerosphaera sp. nov., GS7-6-2.</title>
        <authorList>
            <person name="Rettenmaier R."/>
            <person name="Liebl W."/>
            <person name="Zverlov V."/>
        </authorList>
    </citation>
    <scope>NUCLEOTIDE SEQUENCE [LARGE SCALE GENOMIC DNA]</scope>
    <source>
        <strain evidence="3 4">GS7-6-2</strain>
    </source>
</reference>
<comment type="caution">
    <text evidence="3">The sequence shown here is derived from an EMBL/GenBank/DDBJ whole genome shotgun (WGS) entry which is preliminary data.</text>
</comment>
<dbReference type="Pfam" id="PF16244">
    <property type="entry name" value="DUF4901"/>
    <property type="match status" value="2"/>
</dbReference>
<dbReference type="Proteomes" id="UP000288812">
    <property type="component" value="Unassembled WGS sequence"/>
</dbReference>
<sequence>MKKFTLFILCILLVSLQVFPTYAMIATKETKDAINEKEVLRLKKMFDISDEYEDFNFSSYTDENKTVFYSYNWNSDDVYLHITTNKNGDIINYNYSIGDKKEGSSQLKTKAEINEVVKEFLNKIDENILKNYREAEFRISAKNGYASADYVRYVNEIPVINDSISISVDLNSKRVNNYNKSHASTVFKDGSFPKKSDAISLEKAKEVLMEKEPLILSYFIVDRYNEPKSIGVYAQKDSNKPIDALSGNLVEDEIYNIANGFGGMGGMAMETASDTAEKSVDLTPVEKNEIETLKNLKTIEDAKKEVVSKLELSELKFQNYNIGKRYNSKYVYELEYGLEKNEPKISISIDAQNLEILNYYTYENLPAQKATLSREEALVIAKTFTEKVSQRLNNLDIENPIYQSSDYRTYITFPRMENSHPVLENGVSLNIDNSTKKIASYNLEFTEAKFDDISKSIEVDKALDEAVKNLEFREYYAYVKDEPKLLYTFKNNASPIIRASDGVLLNRSGEEVTESKLVYENIDKSKYKDEINYLISINIGVPNITNLKDKIKVSDFIYLLNSLDGSIPYNKEDIKSSIRYSRFENISEEDMDKNTLNKQAIRWILNSEYYFGLNNAKDVFSKDVFKDYSAIAPEDKAYYFLAYSLSLYDYEEANPEKELTHEDALHLIYNLLKF</sequence>